<dbReference type="GO" id="GO:0061617">
    <property type="term" value="C:MICOS complex"/>
    <property type="evidence" value="ECO:0007669"/>
    <property type="project" value="UniProtKB-UniRule"/>
</dbReference>
<dbReference type="PANTHER" id="PTHR21304">
    <property type="entry name" value="MICOS COMPLEX SUBUNIT MIC10"/>
    <property type="match status" value="1"/>
</dbReference>
<evidence type="ECO:0000313" key="11">
    <source>
        <dbReference type="Proteomes" id="UP000095283"/>
    </source>
</evidence>
<evidence type="ECO:0000256" key="2">
    <source>
        <dbReference type="ARBA" id="ARBA00004434"/>
    </source>
</evidence>
<comment type="similarity">
    <text evidence="3 9">Belongs to the MICOS complex subunit Mic10 family.</text>
</comment>
<evidence type="ECO:0000256" key="7">
    <source>
        <dbReference type="ARBA" id="ARBA00023128"/>
    </source>
</evidence>
<name>A0A1I7WVV7_HETBA</name>
<evidence type="ECO:0000256" key="9">
    <source>
        <dbReference type="RuleBase" id="RU363011"/>
    </source>
</evidence>
<dbReference type="AlphaFoldDB" id="A0A1I7WVV7"/>
<feature type="compositionally biased region" description="Low complexity" evidence="10">
    <location>
        <begin position="270"/>
        <end position="284"/>
    </location>
</feature>
<keyword evidence="7 9" id="KW-0496">Mitochondrion</keyword>
<keyword evidence="4" id="KW-0812">Transmembrane</keyword>
<dbReference type="PANTHER" id="PTHR21304:SF0">
    <property type="entry name" value="MICOS COMPLEX SUBUNIT MIC10"/>
    <property type="match status" value="1"/>
</dbReference>
<comment type="subunit">
    <text evidence="9">Component of the mitochondrial contact site and cristae organizing system (MICOS) complex.</text>
</comment>
<dbReference type="Proteomes" id="UP000095283">
    <property type="component" value="Unplaced"/>
</dbReference>
<dbReference type="InterPro" id="IPR007512">
    <property type="entry name" value="Mic10"/>
</dbReference>
<comment type="function">
    <text evidence="1 9">Component of the MICOS complex, a large protein complex of the mitochondrial inner membrane that plays crucial roles in the maintenance of crista junctions, inner membrane architecture, and formation of contact sites to the outer membrane.</text>
</comment>
<evidence type="ECO:0000256" key="10">
    <source>
        <dbReference type="SAM" id="MobiDB-lite"/>
    </source>
</evidence>
<proteinExistence type="inferred from homology"/>
<evidence type="ECO:0000256" key="6">
    <source>
        <dbReference type="ARBA" id="ARBA00022989"/>
    </source>
</evidence>
<evidence type="ECO:0000256" key="5">
    <source>
        <dbReference type="ARBA" id="ARBA00022792"/>
    </source>
</evidence>
<evidence type="ECO:0000313" key="12">
    <source>
        <dbReference type="WBParaSite" id="Hba_09306"/>
    </source>
</evidence>
<feature type="region of interest" description="Disordered" evidence="10">
    <location>
        <begin position="244"/>
        <end position="284"/>
    </location>
</feature>
<keyword evidence="8" id="KW-0472">Membrane</keyword>
<protein>
    <recommendedName>
        <fullName evidence="9">MICOS complex subunit MIC10</fullName>
    </recommendedName>
</protein>
<reference evidence="12" key="1">
    <citation type="submission" date="2016-11" db="UniProtKB">
        <authorList>
            <consortium name="WormBaseParasite"/>
        </authorList>
    </citation>
    <scope>IDENTIFICATION</scope>
</reference>
<evidence type="ECO:0000256" key="4">
    <source>
        <dbReference type="ARBA" id="ARBA00022692"/>
    </source>
</evidence>
<dbReference type="Pfam" id="PF04418">
    <property type="entry name" value="DUF543"/>
    <property type="match status" value="1"/>
</dbReference>
<sequence>MQIAMMAELEKNCGESDRSNTVEITLKHFQLTNREVEDVEDNFQLTKRQIEDVHDIFVSPSKEFLAELGFESSDDVYHAPASEIKDDKPKLIADAKFEDIHFSHLKGKKQDAVSLAAPRRIGPSLPYSGDSWAEQYKSQVNRRKMEIRGGIFIQVLILDILQYYRSSDGLIFFKCGFDQITSNLLWSNQDITLKKVHIDKCQQEHSQSCEPETIIDPKEFIEELSDSEDWNEVVALVNTPVPLKSSPQSLKRSVPSDNCGNSERPLKRSLLGGPPLTVLPPTHLPRVNRTNLSNHPASHHKPHDVSFFRMDLPSVVPKIAFENPKNVCDDTSIRSFDNEQGPYENNRGALKIDSDDSNTRFYLRVLLGLEKYLTKIFETPCINKVGLLMLFFAILQKFSIVDSLFSTDFRLIHGNCPPQSRIAPAISRGRQLRTDRFDQYEECDISSGAGWRHQGFSRRSSNWVNVVVFEFLKKFKSLIFEKHCLLYRCFADSLLKISGGVAIGIVASVAFFKCFKGRTWPIWFGSGVGLGTGWSNCRHDLAEPYLVHGKKVIAGQDTQGKPTYNIVVDKA</sequence>
<dbReference type="WBParaSite" id="Hba_09306">
    <property type="protein sequence ID" value="Hba_09306"/>
    <property type="gene ID" value="Hba_09306"/>
</dbReference>
<keyword evidence="11" id="KW-1185">Reference proteome</keyword>
<comment type="subcellular location">
    <subcellularLocation>
        <location evidence="2 9">Mitochondrion inner membrane</location>
        <topology evidence="2 9">Single-pass membrane protein</topology>
    </subcellularLocation>
</comment>
<keyword evidence="5 9" id="KW-0999">Mitochondrion inner membrane</keyword>
<evidence type="ECO:0000256" key="3">
    <source>
        <dbReference type="ARBA" id="ARBA00006792"/>
    </source>
</evidence>
<evidence type="ECO:0000256" key="8">
    <source>
        <dbReference type="ARBA" id="ARBA00023136"/>
    </source>
</evidence>
<evidence type="ECO:0000256" key="1">
    <source>
        <dbReference type="ARBA" id="ARBA00002689"/>
    </source>
</evidence>
<feature type="compositionally biased region" description="Polar residues" evidence="10">
    <location>
        <begin position="245"/>
        <end position="261"/>
    </location>
</feature>
<accession>A0A1I7WVV7</accession>
<organism evidence="11 12">
    <name type="scientific">Heterorhabditis bacteriophora</name>
    <name type="common">Entomopathogenic nematode worm</name>
    <dbReference type="NCBI Taxonomy" id="37862"/>
    <lineage>
        <taxon>Eukaryota</taxon>
        <taxon>Metazoa</taxon>
        <taxon>Ecdysozoa</taxon>
        <taxon>Nematoda</taxon>
        <taxon>Chromadorea</taxon>
        <taxon>Rhabditida</taxon>
        <taxon>Rhabditina</taxon>
        <taxon>Rhabditomorpha</taxon>
        <taxon>Strongyloidea</taxon>
        <taxon>Heterorhabditidae</taxon>
        <taxon>Heterorhabditis</taxon>
    </lineage>
</organism>
<keyword evidence="6" id="KW-1133">Transmembrane helix</keyword>